<organism evidence="8 9">
    <name type="scientific">Piromyces finnis</name>
    <dbReference type="NCBI Taxonomy" id="1754191"/>
    <lineage>
        <taxon>Eukaryota</taxon>
        <taxon>Fungi</taxon>
        <taxon>Fungi incertae sedis</taxon>
        <taxon>Chytridiomycota</taxon>
        <taxon>Chytridiomycota incertae sedis</taxon>
        <taxon>Neocallimastigomycetes</taxon>
        <taxon>Neocallimastigales</taxon>
        <taxon>Neocallimastigaceae</taxon>
        <taxon>Piromyces</taxon>
    </lineage>
</organism>
<dbReference type="AlphaFoldDB" id="A0A1Y1VB54"/>
<evidence type="ECO:0000313" key="9">
    <source>
        <dbReference type="Proteomes" id="UP000193719"/>
    </source>
</evidence>
<dbReference type="EMBL" id="MCFH01000018">
    <property type="protein sequence ID" value="ORX51525.1"/>
    <property type="molecule type" value="Genomic_DNA"/>
</dbReference>
<protein>
    <submittedName>
        <fullName evidence="8">Acid phosphatase/Vanadium-dependent haloperoxidase</fullName>
    </submittedName>
</protein>
<feature type="transmembrane region" description="Helical" evidence="6">
    <location>
        <begin position="200"/>
        <end position="219"/>
    </location>
</feature>
<comment type="caution">
    <text evidence="8">The sequence shown here is derived from an EMBL/GenBank/DDBJ whole genome shotgun (WGS) entry which is preliminary data.</text>
</comment>
<keyword evidence="8" id="KW-0560">Oxidoreductase</keyword>
<keyword evidence="8" id="KW-0575">Peroxidase</keyword>
<dbReference type="SMART" id="SM00014">
    <property type="entry name" value="acidPPc"/>
    <property type="match status" value="1"/>
</dbReference>
<keyword evidence="4 6" id="KW-1133">Transmembrane helix</keyword>
<reference evidence="8 9" key="2">
    <citation type="submission" date="2016-08" db="EMBL/GenBank/DDBJ databases">
        <title>Pervasive Adenine N6-methylation of Active Genes in Fungi.</title>
        <authorList>
            <consortium name="DOE Joint Genome Institute"/>
            <person name="Mondo S.J."/>
            <person name="Dannebaum R.O."/>
            <person name="Kuo R.C."/>
            <person name="Labutti K."/>
            <person name="Haridas S."/>
            <person name="Kuo A."/>
            <person name="Salamov A."/>
            <person name="Ahrendt S.R."/>
            <person name="Lipzen A."/>
            <person name="Sullivan W."/>
            <person name="Andreopoulos W.B."/>
            <person name="Clum A."/>
            <person name="Lindquist E."/>
            <person name="Daum C."/>
            <person name="Ramamoorthy G.K."/>
            <person name="Gryganskyi A."/>
            <person name="Culley D."/>
            <person name="Magnuson J.K."/>
            <person name="James T.Y."/>
            <person name="O'Malley M.A."/>
            <person name="Stajich J.E."/>
            <person name="Spatafora J.W."/>
            <person name="Visel A."/>
            <person name="Grigoriev I.V."/>
        </authorList>
    </citation>
    <scope>NUCLEOTIDE SEQUENCE [LARGE SCALE GENOMIC DNA]</scope>
    <source>
        <strain evidence="9">finn</strain>
    </source>
</reference>
<dbReference type="GO" id="GO:0006644">
    <property type="term" value="P:phospholipid metabolic process"/>
    <property type="evidence" value="ECO:0007669"/>
    <property type="project" value="InterPro"/>
</dbReference>
<dbReference type="InterPro" id="IPR036938">
    <property type="entry name" value="PAP2/HPO_sf"/>
</dbReference>
<dbReference type="OrthoDB" id="10030083at2759"/>
<name>A0A1Y1VB54_9FUNG</name>
<dbReference type="STRING" id="1754191.A0A1Y1VB54"/>
<feature type="transmembrane region" description="Helical" evidence="6">
    <location>
        <begin position="231"/>
        <end position="250"/>
    </location>
</feature>
<evidence type="ECO:0000256" key="3">
    <source>
        <dbReference type="ARBA" id="ARBA00022692"/>
    </source>
</evidence>
<comment type="subcellular location">
    <subcellularLocation>
        <location evidence="1">Membrane</location>
        <topology evidence="1">Multi-pass membrane protein</topology>
    </subcellularLocation>
</comment>
<keyword evidence="3 6" id="KW-0812">Transmembrane</keyword>
<evidence type="ECO:0000256" key="4">
    <source>
        <dbReference type="ARBA" id="ARBA00022989"/>
    </source>
</evidence>
<gene>
    <name evidence="8" type="ORF">BCR36DRAFT_351420</name>
</gene>
<proteinExistence type="inferred from homology"/>
<evidence type="ECO:0000256" key="5">
    <source>
        <dbReference type="ARBA" id="ARBA00023136"/>
    </source>
</evidence>
<feature type="domain" description="Phosphatidic acid phosphatase type 2/haloperoxidase" evidence="7">
    <location>
        <begin position="89"/>
        <end position="246"/>
    </location>
</feature>
<dbReference type="PANTHER" id="PTHR10165:SF35">
    <property type="entry name" value="RE23632P"/>
    <property type="match status" value="1"/>
</dbReference>
<dbReference type="GO" id="GO:0016020">
    <property type="term" value="C:membrane"/>
    <property type="evidence" value="ECO:0007669"/>
    <property type="project" value="UniProtKB-SubCell"/>
</dbReference>
<dbReference type="Proteomes" id="UP000193719">
    <property type="component" value="Unassembled WGS sequence"/>
</dbReference>
<feature type="transmembrane region" description="Helical" evidence="6">
    <location>
        <begin position="89"/>
        <end position="110"/>
    </location>
</feature>
<evidence type="ECO:0000256" key="1">
    <source>
        <dbReference type="ARBA" id="ARBA00004141"/>
    </source>
</evidence>
<feature type="transmembrane region" description="Helical" evidence="6">
    <location>
        <begin position="12"/>
        <end position="32"/>
    </location>
</feature>
<evidence type="ECO:0000313" key="8">
    <source>
        <dbReference type="EMBL" id="ORX51525.1"/>
    </source>
</evidence>
<dbReference type="CDD" id="cd03390">
    <property type="entry name" value="PAP2_containing_1_like"/>
    <property type="match status" value="1"/>
</dbReference>
<dbReference type="Gene3D" id="1.20.144.10">
    <property type="entry name" value="Phosphatidic acid phosphatase type 2/haloperoxidase"/>
    <property type="match status" value="1"/>
</dbReference>
<dbReference type="PANTHER" id="PTHR10165">
    <property type="entry name" value="LIPID PHOSPHATE PHOSPHATASE"/>
    <property type="match status" value="1"/>
</dbReference>
<dbReference type="InterPro" id="IPR000326">
    <property type="entry name" value="PAP2/HPO"/>
</dbReference>
<evidence type="ECO:0000259" key="7">
    <source>
        <dbReference type="SMART" id="SM00014"/>
    </source>
</evidence>
<sequence length="290" mass="33717">MSDEQNKKSNHFLIDWVTLIIAIVLLGITAYVPPFERQFKLDDITISHPHKGDTFKMGPLVGVSSLVIIIIIAGFNIKKFTRYNFHQALMGALFAITISTLFAHVIKMFVGRYRPDFIDVCDVDFEKVQELYNKYNVSSSISYGPRNLYNTTICRTSKKDLNEERRSFPSGHSSYIFSAMTYLSLFIAGQINLMDKKSYIWKYFVISLPYFVAITVALSRVFDYRHHWEDVTVGSLLGFVFGVLTYFYYFPSLYSEHSDIPYQRHHGYCRKDSQEDNEENNRILNNIEMS</sequence>
<dbReference type="GO" id="GO:0008195">
    <property type="term" value="F:phosphatidate phosphatase activity"/>
    <property type="evidence" value="ECO:0007669"/>
    <property type="project" value="TreeGrafter"/>
</dbReference>
<keyword evidence="5 6" id="KW-0472">Membrane</keyword>
<reference evidence="8 9" key="1">
    <citation type="submission" date="2016-08" db="EMBL/GenBank/DDBJ databases">
        <title>Genomes of anaerobic fungi encode conserved fungal cellulosomes for biomass hydrolysis.</title>
        <authorList>
            <consortium name="DOE Joint Genome Institute"/>
            <person name="Haitjema C.H."/>
            <person name="Gilmore S.P."/>
            <person name="Henske J.K."/>
            <person name="Solomon K.V."/>
            <person name="De Groot R."/>
            <person name="Kuo A."/>
            <person name="Mondo S.J."/>
            <person name="Salamov A.A."/>
            <person name="Labutti K."/>
            <person name="Zhao Z."/>
            <person name="Chiniquy J."/>
            <person name="Barry K."/>
            <person name="Brewer H.M."/>
            <person name="Purvine S.O."/>
            <person name="Wright A.T."/>
            <person name="Boxma B."/>
            <person name="Van Alen T."/>
            <person name="Hackstein J.H."/>
            <person name="Baker S.E."/>
            <person name="Grigoriev I.V."/>
            <person name="O'Malley M.A."/>
        </authorList>
    </citation>
    <scope>NUCLEOTIDE SEQUENCE [LARGE SCALE GENOMIC DNA]</scope>
    <source>
        <strain evidence="9">finn</strain>
    </source>
</reference>
<dbReference type="GO" id="GO:0004601">
    <property type="term" value="F:peroxidase activity"/>
    <property type="evidence" value="ECO:0007669"/>
    <property type="project" value="UniProtKB-KW"/>
</dbReference>
<dbReference type="GO" id="GO:0046839">
    <property type="term" value="P:phospholipid dephosphorylation"/>
    <property type="evidence" value="ECO:0007669"/>
    <property type="project" value="TreeGrafter"/>
</dbReference>
<dbReference type="Pfam" id="PF01569">
    <property type="entry name" value="PAP2"/>
    <property type="match status" value="1"/>
</dbReference>
<feature type="transmembrane region" description="Helical" evidence="6">
    <location>
        <begin position="57"/>
        <end position="77"/>
    </location>
</feature>
<accession>A0A1Y1VB54</accession>
<dbReference type="SUPFAM" id="SSF48317">
    <property type="entry name" value="Acid phosphatase/Vanadium-dependent haloperoxidase"/>
    <property type="match status" value="1"/>
</dbReference>
<evidence type="ECO:0000256" key="2">
    <source>
        <dbReference type="ARBA" id="ARBA00008816"/>
    </source>
</evidence>
<dbReference type="InterPro" id="IPR043216">
    <property type="entry name" value="PAP-like"/>
</dbReference>
<keyword evidence="9" id="KW-1185">Reference proteome</keyword>
<evidence type="ECO:0000256" key="6">
    <source>
        <dbReference type="SAM" id="Phobius"/>
    </source>
</evidence>
<feature type="transmembrane region" description="Helical" evidence="6">
    <location>
        <begin position="175"/>
        <end position="193"/>
    </location>
</feature>
<comment type="similarity">
    <text evidence="2">Belongs to the PA-phosphatase related phosphoesterase family.</text>
</comment>